<dbReference type="InterPro" id="IPR046903">
    <property type="entry name" value="Mab-21-like_nuc_Trfase"/>
</dbReference>
<dbReference type="GO" id="GO:0071360">
    <property type="term" value="P:cellular response to exogenous dsRNA"/>
    <property type="evidence" value="ECO:0007669"/>
    <property type="project" value="TreeGrafter"/>
</dbReference>
<dbReference type="Gene3D" id="1.10.1410.40">
    <property type="match status" value="1"/>
</dbReference>
<dbReference type="GO" id="GO:0002230">
    <property type="term" value="P:positive regulation of defense response to virus by host"/>
    <property type="evidence" value="ECO:0007669"/>
    <property type="project" value="TreeGrafter"/>
</dbReference>
<dbReference type="OrthoDB" id="6054650at2759"/>
<dbReference type="GO" id="GO:0061501">
    <property type="term" value="F:2',3'-cyclic GMP-AMP synthase activity"/>
    <property type="evidence" value="ECO:0007669"/>
    <property type="project" value="TreeGrafter"/>
</dbReference>
<dbReference type="InterPro" id="IPR024810">
    <property type="entry name" value="MAB21L/cGLR"/>
</dbReference>
<feature type="compositionally biased region" description="Basic and acidic residues" evidence="2">
    <location>
        <begin position="69"/>
        <end position="79"/>
    </location>
</feature>
<dbReference type="GO" id="GO:2000042">
    <property type="term" value="P:negative regulation of double-strand break repair via homologous recombination"/>
    <property type="evidence" value="ECO:0007669"/>
    <property type="project" value="TreeGrafter"/>
</dbReference>
<dbReference type="GO" id="GO:0006974">
    <property type="term" value="P:DNA damage response"/>
    <property type="evidence" value="ECO:0007669"/>
    <property type="project" value="TreeGrafter"/>
</dbReference>
<comment type="similarity">
    <text evidence="1">Belongs to the mab-21 family.</text>
</comment>
<evidence type="ECO:0000313" key="7">
    <source>
        <dbReference type="Proteomes" id="UP000829720"/>
    </source>
</evidence>
<dbReference type="GO" id="GO:0005634">
    <property type="term" value="C:nucleus"/>
    <property type="evidence" value="ECO:0007669"/>
    <property type="project" value="TreeGrafter"/>
</dbReference>
<dbReference type="GO" id="GO:0003682">
    <property type="term" value="F:chromatin binding"/>
    <property type="evidence" value="ECO:0007669"/>
    <property type="project" value="TreeGrafter"/>
</dbReference>
<dbReference type="AlphaFoldDB" id="A0A8T3DXF0"/>
<dbReference type="GO" id="GO:0038001">
    <property type="term" value="P:paracrine signaling"/>
    <property type="evidence" value="ECO:0007669"/>
    <property type="project" value="TreeGrafter"/>
</dbReference>
<proteinExistence type="inferred from homology"/>
<evidence type="ECO:0000259" key="5">
    <source>
        <dbReference type="Pfam" id="PF20266"/>
    </source>
</evidence>
<dbReference type="GO" id="GO:0035861">
    <property type="term" value="C:site of double-strand break"/>
    <property type="evidence" value="ECO:0007669"/>
    <property type="project" value="TreeGrafter"/>
</dbReference>
<comment type="caution">
    <text evidence="6">The sequence shown here is derived from an EMBL/GenBank/DDBJ whole genome shotgun (WGS) entry which is preliminary data.</text>
</comment>
<dbReference type="PANTHER" id="PTHR10656:SF35">
    <property type="entry name" value="CYCLIC GMP-AMP SYNTHASE"/>
    <property type="match status" value="1"/>
</dbReference>
<evidence type="ECO:0000313" key="6">
    <source>
        <dbReference type="EMBL" id="KAI1901773.1"/>
    </source>
</evidence>
<dbReference type="Proteomes" id="UP000829720">
    <property type="component" value="Unassembled WGS sequence"/>
</dbReference>
<protein>
    <recommendedName>
        <fullName evidence="8">Cyclic GMP-AMP synthase</fullName>
    </recommendedName>
</protein>
<dbReference type="GO" id="GO:0032481">
    <property type="term" value="P:positive regulation of type I interferon production"/>
    <property type="evidence" value="ECO:0007669"/>
    <property type="project" value="TreeGrafter"/>
</dbReference>
<feature type="domain" description="Mab-21-like HhH/H2TH-like" evidence="5">
    <location>
        <begin position="345"/>
        <end position="445"/>
    </location>
</feature>
<feature type="transmembrane region" description="Helical" evidence="3">
    <location>
        <begin position="488"/>
        <end position="508"/>
    </location>
</feature>
<accession>A0A8T3DXF0</accession>
<feature type="domain" description="Mab-21-like nucleotidyltransferase" evidence="4">
    <location>
        <begin position="140"/>
        <end position="327"/>
    </location>
</feature>
<evidence type="ECO:0000256" key="1">
    <source>
        <dbReference type="ARBA" id="ARBA00008307"/>
    </source>
</evidence>
<keyword evidence="3" id="KW-0472">Membrane</keyword>
<keyword evidence="7" id="KW-1185">Reference proteome</keyword>
<reference evidence="6" key="1">
    <citation type="submission" date="2021-01" db="EMBL/GenBank/DDBJ databases">
        <authorList>
            <person name="Zahm M."/>
            <person name="Roques C."/>
            <person name="Cabau C."/>
            <person name="Klopp C."/>
            <person name="Donnadieu C."/>
            <person name="Jouanno E."/>
            <person name="Lampietro C."/>
            <person name="Louis A."/>
            <person name="Herpin A."/>
            <person name="Echchiki A."/>
            <person name="Berthelot C."/>
            <person name="Parey E."/>
            <person name="Roest-Crollius H."/>
            <person name="Braasch I."/>
            <person name="Postlethwait J."/>
            <person name="Bobe J."/>
            <person name="Montfort J."/>
            <person name="Bouchez O."/>
            <person name="Begum T."/>
            <person name="Mejri S."/>
            <person name="Adams A."/>
            <person name="Chen W.-J."/>
            <person name="Guiguen Y."/>
        </authorList>
    </citation>
    <scope>NUCLEOTIDE SEQUENCE</scope>
    <source>
        <tissue evidence="6">Blood</tissue>
    </source>
</reference>
<feature type="compositionally biased region" description="Polar residues" evidence="2">
    <location>
        <begin position="21"/>
        <end position="40"/>
    </location>
</feature>
<dbReference type="GO" id="GO:0005829">
    <property type="term" value="C:cytosol"/>
    <property type="evidence" value="ECO:0007669"/>
    <property type="project" value="TreeGrafter"/>
</dbReference>
<dbReference type="SMART" id="SM01265">
    <property type="entry name" value="Mab-21"/>
    <property type="match status" value="1"/>
</dbReference>
<keyword evidence="3" id="KW-1133">Transmembrane helix</keyword>
<feature type="region of interest" description="Disordered" evidence="2">
    <location>
        <begin position="1"/>
        <end position="102"/>
    </location>
</feature>
<gene>
    <name evidence="6" type="ORF">AGOR_G00037850</name>
</gene>
<name>A0A8T3DXF0_9TELE</name>
<dbReference type="GO" id="GO:0002218">
    <property type="term" value="P:activation of innate immune response"/>
    <property type="evidence" value="ECO:0007669"/>
    <property type="project" value="TreeGrafter"/>
</dbReference>
<dbReference type="Gene3D" id="3.30.460.90">
    <property type="match status" value="1"/>
</dbReference>
<dbReference type="FunFam" id="1.10.1410.40:FF:000007">
    <property type="entry name" value="Cyclic GMP-AMP synthase"/>
    <property type="match status" value="1"/>
</dbReference>
<evidence type="ECO:0000256" key="3">
    <source>
        <dbReference type="SAM" id="Phobius"/>
    </source>
</evidence>
<dbReference type="InterPro" id="IPR046906">
    <property type="entry name" value="Mab-21_HhH/H2TH-like"/>
</dbReference>
<sequence>MNRTTPQRRSVPRRGNGGQPKPTTSTPGSVPKPLSQSSLEICSPLYPGSDRERKAAVEREVGSLLESGSMERDSRDAEVRPTSPSTPTTLLEVQRESQSQTDQQRAAKLVNHLRDNLLEYLKNNKKVLYKSPTVLNTGSYYEKVKINDPNEFDMMLLIPTPRLNWTELEGYNGLHYSVSLTRPTRTKIQDFLLDDTLTISATKSSRTHVFWSNISSAPTKWVLNRKLPNSPAVTVSLMLKEQDEDQVGEELLSLDIVPALEVSTNQAWPLAARDGLKVDNWLGKKVRRDLTSQGFYFVPKKPAGRNLSDKAKESWRISFSHIEKEIIMNHGQARTCCENTANKCCRKKCFKLLKCLIEGLKVQYPEDLERLCSYHGKTTFLHTLSARGNDSQWALNDIPSCFMTLLLDLENHASNGQLPHFFVPACNLFAPPAFPRKALNFLIEALKEQRKLGLPLLQPPSPAPPLTLNPSSPHPSSCIQNSLSKVRITGTIIVTLLFLLSGVAFSVLKPGFH</sequence>
<feature type="compositionally biased region" description="Basic and acidic residues" evidence="2">
    <location>
        <begin position="49"/>
        <end position="61"/>
    </location>
</feature>
<dbReference type="EMBL" id="JAERUA010000003">
    <property type="protein sequence ID" value="KAI1901773.1"/>
    <property type="molecule type" value="Genomic_DNA"/>
</dbReference>
<evidence type="ECO:0000256" key="2">
    <source>
        <dbReference type="SAM" id="MobiDB-lite"/>
    </source>
</evidence>
<evidence type="ECO:0000259" key="4">
    <source>
        <dbReference type="Pfam" id="PF03281"/>
    </source>
</evidence>
<organism evidence="6 7">
    <name type="scientific">Albula goreensis</name>
    <dbReference type="NCBI Taxonomy" id="1534307"/>
    <lineage>
        <taxon>Eukaryota</taxon>
        <taxon>Metazoa</taxon>
        <taxon>Chordata</taxon>
        <taxon>Craniata</taxon>
        <taxon>Vertebrata</taxon>
        <taxon>Euteleostomi</taxon>
        <taxon>Actinopterygii</taxon>
        <taxon>Neopterygii</taxon>
        <taxon>Teleostei</taxon>
        <taxon>Albuliformes</taxon>
        <taxon>Albulidae</taxon>
        <taxon>Albula</taxon>
    </lineage>
</organism>
<dbReference type="PANTHER" id="PTHR10656">
    <property type="entry name" value="CELL FATE DETERMINING PROTEIN MAB21-RELATED"/>
    <property type="match status" value="1"/>
</dbReference>
<keyword evidence="3" id="KW-0812">Transmembrane</keyword>
<dbReference type="Pfam" id="PF03281">
    <property type="entry name" value="Mab-21"/>
    <property type="match status" value="1"/>
</dbReference>
<dbReference type="Pfam" id="PF20266">
    <property type="entry name" value="Mab-21_C"/>
    <property type="match status" value="1"/>
</dbReference>
<evidence type="ECO:0008006" key="8">
    <source>
        <dbReference type="Google" id="ProtNLM"/>
    </source>
</evidence>
<dbReference type="GO" id="GO:0003690">
    <property type="term" value="F:double-stranded DNA binding"/>
    <property type="evidence" value="ECO:0007669"/>
    <property type="project" value="TreeGrafter"/>
</dbReference>